<dbReference type="SUPFAM" id="SSF74653">
    <property type="entry name" value="TolA/TonB C-terminal domain"/>
    <property type="match status" value="1"/>
</dbReference>
<evidence type="ECO:0000256" key="6">
    <source>
        <dbReference type="ARBA" id="ARBA00022692"/>
    </source>
</evidence>
<proteinExistence type="inferred from homology"/>
<dbReference type="GO" id="GO:0031992">
    <property type="term" value="F:energy transducer activity"/>
    <property type="evidence" value="ECO:0007669"/>
    <property type="project" value="TreeGrafter"/>
</dbReference>
<dbReference type="GO" id="GO:0055085">
    <property type="term" value="P:transmembrane transport"/>
    <property type="evidence" value="ECO:0007669"/>
    <property type="project" value="InterPro"/>
</dbReference>
<organism evidence="13 14">
    <name type="scientific">Photobacterium galatheae</name>
    <dbReference type="NCBI Taxonomy" id="1654360"/>
    <lineage>
        <taxon>Bacteria</taxon>
        <taxon>Pseudomonadati</taxon>
        <taxon>Pseudomonadota</taxon>
        <taxon>Gammaproteobacteria</taxon>
        <taxon>Vibrionales</taxon>
        <taxon>Vibrionaceae</taxon>
        <taxon>Photobacterium</taxon>
    </lineage>
</organism>
<keyword evidence="7" id="KW-0653">Protein transport</keyword>
<feature type="domain" description="TonB C-terminal" evidence="12">
    <location>
        <begin position="248"/>
        <end position="340"/>
    </location>
</feature>
<feature type="region of interest" description="Disordered" evidence="10">
    <location>
        <begin position="67"/>
        <end position="247"/>
    </location>
</feature>
<dbReference type="PROSITE" id="PS52015">
    <property type="entry name" value="TONB_CTD"/>
    <property type="match status" value="1"/>
</dbReference>
<evidence type="ECO:0000259" key="12">
    <source>
        <dbReference type="PROSITE" id="PS52015"/>
    </source>
</evidence>
<evidence type="ECO:0000256" key="1">
    <source>
        <dbReference type="ARBA" id="ARBA00004383"/>
    </source>
</evidence>
<evidence type="ECO:0000256" key="10">
    <source>
        <dbReference type="SAM" id="MobiDB-lite"/>
    </source>
</evidence>
<dbReference type="Proteomes" id="UP000027192">
    <property type="component" value="Unassembled WGS sequence"/>
</dbReference>
<protein>
    <recommendedName>
        <fullName evidence="12">TonB C-terminal domain-containing protein</fullName>
    </recommendedName>
</protein>
<feature type="compositionally biased region" description="Basic and acidic residues" evidence="10">
    <location>
        <begin position="102"/>
        <end position="112"/>
    </location>
</feature>
<dbReference type="InterPro" id="IPR051045">
    <property type="entry name" value="TonB-dependent_transducer"/>
</dbReference>
<feature type="compositionally biased region" description="Polar residues" evidence="10">
    <location>
        <begin position="122"/>
        <end position="138"/>
    </location>
</feature>
<evidence type="ECO:0000313" key="14">
    <source>
        <dbReference type="Proteomes" id="UP000027192"/>
    </source>
</evidence>
<evidence type="ECO:0000256" key="2">
    <source>
        <dbReference type="ARBA" id="ARBA00006555"/>
    </source>
</evidence>
<dbReference type="PANTHER" id="PTHR33446">
    <property type="entry name" value="PROTEIN TONB-RELATED"/>
    <property type="match status" value="1"/>
</dbReference>
<keyword evidence="14" id="KW-1185">Reference proteome</keyword>
<feature type="compositionally biased region" description="Polar residues" evidence="10">
    <location>
        <begin position="234"/>
        <end position="247"/>
    </location>
</feature>
<evidence type="ECO:0000256" key="3">
    <source>
        <dbReference type="ARBA" id="ARBA00022448"/>
    </source>
</evidence>
<accession>A0A066RXP7</accession>
<comment type="subcellular location">
    <subcellularLocation>
        <location evidence="1">Cell inner membrane</location>
        <topology evidence="1">Single-pass membrane protein</topology>
        <orientation evidence="1">Periplasmic side</orientation>
    </subcellularLocation>
</comment>
<feature type="compositionally biased region" description="Low complexity" evidence="10">
    <location>
        <begin position="151"/>
        <end position="175"/>
    </location>
</feature>
<keyword evidence="9 11" id="KW-0472">Membrane</keyword>
<dbReference type="EMBL" id="JMIB01000008">
    <property type="protein sequence ID" value="KDM92477.1"/>
    <property type="molecule type" value="Genomic_DNA"/>
</dbReference>
<evidence type="ECO:0000313" key="13">
    <source>
        <dbReference type="EMBL" id="KDM92477.1"/>
    </source>
</evidence>
<feature type="transmembrane region" description="Helical" evidence="11">
    <location>
        <begin position="20"/>
        <end position="41"/>
    </location>
</feature>
<evidence type="ECO:0000256" key="9">
    <source>
        <dbReference type="ARBA" id="ARBA00023136"/>
    </source>
</evidence>
<evidence type="ECO:0000256" key="11">
    <source>
        <dbReference type="SAM" id="Phobius"/>
    </source>
</evidence>
<dbReference type="PANTHER" id="PTHR33446:SF2">
    <property type="entry name" value="PROTEIN TONB"/>
    <property type="match status" value="1"/>
</dbReference>
<dbReference type="NCBIfam" id="TIGR01352">
    <property type="entry name" value="tonB_Cterm"/>
    <property type="match status" value="1"/>
</dbReference>
<comment type="similarity">
    <text evidence="2">Belongs to the TonB family.</text>
</comment>
<dbReference type="OrthoDB" id="6077935at2"/>
<dbReference type="RefSeq" id="WP_051641913.1">
    <property type="nucleotide sequence ID" value="NZ_JAGSGC010000001.1"/>
</dbReference>
<dbReference type="InterPro" id="IPR006260">
    <property type="entry name" value="TonB/TolA_C"/>
</dbReference>
<evidence type="ECO:0000256" key="4">
    <source>
        <dbReference type="ARBA" id="ARBA00022475"/>
    </source>
</evidence>
<dbReference type="AlphaFoldDB" id="A0A066RXP7"/>
<keyword evidence="8 11" id="KW-1133">Transmembrane helix</keyword>
<dbReference type="Gene3D" id="3.30.1150.10">
    <property type="match status" value="1"/>
</dbReference>
<name>A0A066RXP7_9GAMM</name>
<evidence type="ECO:0000256" key="8">
    <source>
        <dbReference type="ARBA" id="ARBA00022989"/>
    </source>
</evidence>
<sequence>MSELAGYDSGCRGLDASRCWLLAGFLASLFLHGGVVAAHWWQPSVHSLPAAPAAAPMAVSLVMPLASPDENQSEQPPAESQVQRTPTKPVETAEVKPPQEATQHERPIKPASKDNVALPVAQKSSPLYRQENASQTALTEPVPEQVSEQFPEQVPEPVLTPEVTPEPKPVAAEVARSPLTEQPTEQQAVEPPPPKPVETAEPAEHAQLASAAKAASAPKGVKAPEKAEAVSAPMQGQLNPQGARQKQTWQRLLHAHLERHKKYPRQARRFGHQGVPVIAFTMDRSGHVLAVKLVKSSGTRSLDEEAQAMVKRAEPLPKPPVSIDGVRLTFTIPINFNSSG</sequence>
<dbReference type="GO" id="GO:0098797">
    <property type="term" value="C:plasma membrane protein complex"/>
    <property type="evidence" value="ECO:0007669"/>
    <property type="project" value="TreeGrafter"/>
</dbReference>
<dbReference type="Pfam" id="PF03544">
    <property type="entry name" value="TonB_C"/>
    <property type="match status" value="1"/>
</dbReference>
<keyword evidence="6 11" id="KW-0812">Transmembrane</keyword>
<reference evidence="13 14" key="1">
    <citation type="submission" date="2014-04" db="EMBL/GenBank/DDBJ databases">
        <title>Draft genome sequence of Photobacterium halotolerans S2753: a solonamide, ngercheumicin and holomycin producer.</title>
        <authorList>
            <person name="Machado H.R."/>
            <person name="Gram L."/>
        </authorList>
    </citation>
    <scope>NUCLEOTIDE SEQUENCE [LARGE SCALE GENOMIC DNA]</scope>
    <source>
        <strain evidence="13 14">S2753</strain>
    </source>
</reference>
<gene>
    <name evidence="13" type="ORF">EA58_05920</name>
</gene>
<keyword evidence="4" id="KW-1003">Cell membrane</keyword>
<dbReference type="STRING" id="1654360.EA58_05920"/>
<keyword evidence="3" id="KW-0813">Transport</keyword>
<dbReference type="GO" id="GO:0015031">
    <property type="term" value="P:protein transport"/>
    <property type="evidence" value="ECO:0007669"/>
    <property type="project" value="UniProtKB-KW"/>
</dbReference>
<evidence type="ECO:0000256" key="7">
    <source>
        <dbReference type="ARBA" id="ARBA00022927"/>
    </source>
</evidence>
<feature type="compositionally biased region" description="Low complexity" evidence="10">
    <location>
        <begin position="197"/>
        <end position="221"/>
    </location>
</feature>
<keyword evidence="5" id="KW-0997">Cell inner membrane</keyword>
<feature type="compositionally biased region" description="Polar residues" evidence="10">
    <location>
        <begin position="69"/>
        <end position="86"/>
    </location>
</feature>
<comment type="caution">
    <text evidence="13">The sequence shown here is derived from an EMBL/GenBank/DDBJ whole genome shotgun (WGS) entry which is preliminary data.</text>
</comment>
<dbReference type="InterPro" id="IPR037682">
    <property type="entry name" value="TonB_C"/>
</dbReference>
<evidence type="ECO:0000256" key="5">
    <source>
        <dbReference type="ARBA" id="ARBA00022519"/>
    </source>
</evidence>